<dbReference type="Proteomes" id="UP001139971">
    <property type="component" value="Unassembled WGS sequence"/>
</dbReference>
<protein>
    <recommendedName>
        <fullName evidence="3">Molybdopterin synthase subunit MoaD</fullName>
    </recommendedName>
</protein>
<proteinExistence type="predicted"/>
<dbReference type="EMBL" id="JAOVZO020000009">
    <property type="protein sequence ID" value="MDC8012474.1"/>
    <property type="molecule type" value="Genomic_DNA"/>
</dbReference>
<evidence type="ECO:0008006" key="3">
    <source>
        <dbReference type="Google" id="ProtNLM"/>
    </source>
</evidence>
<gene>
    <name evidence="1" type="ORF">OD750_007935</name>
</gene>
<dbReference type="RefSeq" id="WP_263542045.1">
    <property type="nucleotide sequence ID" value="NZ_JAOVZO020000009.1"/>
</dbReference>
<evidence type="ECO:0000313" key="1">
    <source>
        <dbReference type="EMBL" id="MDC8012474.1"/>
    </source>
</evidence>
<comment type="caution">
    <text evidence="1">The sequence shown here is derived from an EMBL/GenBank/DDBJ whole genome shotgun (WGS) entry which is preliminary data.</text>
</comment>
<dbReference type="InterPro" id="IPR052045">
    <property type="entry name" value="Sulfur_Carrier/Prot_Modifier"/>
</dbReference>
<evidence type="ECO:0000313" key="2">
    <source>
        <dbReference type="Proteomes" id="UP001139971"/>
    </source>
</evidence>
<dbReference type="PANTHER" id="PTHR38031:SF1">
    <property type="entry name" value="SULFUR CARRIER PROTEIN CYSO"/>
    <property type="match status" value="1"/>
</dbReference>
<sequence>MPRVVLASAVARRVRPDGGELALDAHGATLADVYARHPNLRGYVVDEHGRVRHHVAIFIDGVALADKSRLDVPLRETAEVYVIQALSGG</sequence>
<reference evidence="1" key="1">
    <citation type="submission" date="2023-02" db="EMBL/GenBank/DDBJ databases">
        <title>Tahibacter soli sp. nov. isolated from soil.</title>
        <authorList>
            <person name="Baek J.H."/>
            <person name="Lee J.K."/>
            <person name="Choi D.G."/>
            <person name="Jeon C.O."/>
        </authorList>
    </citation>
    <scope>NUCLEOTIDE SEQUENCE</scope>
    <source>
        <strain evidence="1">BL</strain>
    </source>
</reference>
<dbReference type="Gene3D" id="3.10.20.30">
    <property type="match status" value="1"/>
</dbReference>
<dbReference type="InterPro" id="IPR016155">
    <property type="entry name" value="Mopterin_synth/thiamin_S_b"/>
</dbReference>
<dbReference type="AlphaFoldDB" id="A0A9X3YHG0"/>
<name>A0A9X3YHG0_9GAMM</name>
<organism evidence="1 2">
    <name type="scientific">Tahibacter soli</name>
    <dbReference type="NCBI Taxonomy" id="2983605"/>
    <lineage>
        <taxon>Bacteria</taxon>
        <taxon>Pseudomonadati</taxon>
        <taxon>Pseudomonadota</taxon>
        <taxon>Gammaproteobacteria</taxon>
        <taxon>Lysobacterales</taxon>
        <taxon>Rhodanobacteraceae</taxon>
        <taxon>Tahibacter</taxon>
    </lineage>
</organism>
<accession>A0A9X3YHG0</accession>
<dbReference type="SUPFAM" id="SSF54285">
    <property type="entry name" value="MoaD/ThiS"/>
    <property type="match status" value="1"/>
</dbReference>
<keyword evidence="2" id="KW-1185">Reference proteome</keyword>
<dbReference type="InterPro" id="IPR012675">
    <property type="entry name" value="Beta-grasp_dom_sf"/>
</dbReference>
<dbReference type="PANTHER" id="PTHR38031">
    <property type="entry name" value="SULFUR CARRIER PROTEIN SLR0821-RELATED"/>
    <property type="match status" value="1"/>
</dbReference>